<evidence type="ECO:0000259" key="1">
    <source>
        <dbReference type="Pfam" id="PF03184"/>
    </source>
</evidence>
<dbReference type="Pfam" id="PF03184">
    <property type="entry name" value="DDE_1"/>
    <property type="match status" value="1"/>
</dbReference>
<dbReference type="EMBL" id="CAKOFQ010007223">
    <property type="protein sequence ID" value="CAH1995279.1"/>
    <property type="molecule type" value="Genomic_DNA"/>
</dbReference>
<dbReference type="PANTHER" id="PTHR19303">
    <property type="entry name" value="TRANSPOSON"/>
    <property type="match status" value="1"/>
</dbReference>
<organism evidence="2 3">
    <name type="scientific">Acanthoscelides obtectus</name>
    <name type="common">Bean weevil</name>
    <name type="synonym">Bruchus obtectus</name>
    <dbReference type="NCBI Taxonomy" id="200917"/>
    <lineage>
        <taxon>Eukaryota</taxon>
        <taxon>Metazoa</taxon>
        <taxon>Ecdysozoa</taxon>
        <taxon>Arthropoda</taxon>
        <taxon>Hexapoda</taxon>
        <taxon>Insecta</taxon>
        <taxon>Pterygota</taxon>
        <taxon>Neoptera</taxon>
        <taxon>Endopterygota</taxon>
        <taxon>Coleoptera</taxon>
        <taxon>Polyphaga</taxon>
        <taxon>Cucujiformia</taxon>
        <taxon>Chrysomeloidea</taxon>
        <taxon>Chrysomelidae</taxon>
        <taxon>Bruchinae</taxon>
        <taxon>Bruchini</taxon>
        <taxon>Acanthoscelides</taxon>
    </lineage>
</organism>
<dbReference type="PANTHER" id="PTHR19303:SF52">
    <property type="entry name" value="TIGGER TRANSPOSABLE ELEMENT-DERIVED PROTEIN 6"/>
    <property type="match status" value="1"/>
</dbReference>
<reference evidence="2" key="1">
    <citation type="submission" date="2022-03" db="EMBL/GenBank/DDBJ databases">
        <authorList>
            <person name="Sayadi A."/>
        </authorList>
    </citation>
    <scope>NUCLEOTIDE SEQUENCE</scope>
</reference>
<dbReference type="AlphaFoldDB" id="A0A9P0PQL8"/>
<name>A0A9P0PQL8_ACAOB</name>
<dbReference type="OrthoDB" id="6749896at2759"/>
<feature type="domain" description="DDE-1" evidence="1">
    <location>
        <begin position="9"/>
        <end position="99"/>
    </location>
</feature>
<proteinExistence type="predicted"/>
<keyword evidence="3" id="KW-1185">Reference proteome</keyword>
<dbReference type="InterPro" id="IPR004875">
    <property type="entry name" value="DDE_SF_endonuclease_dom"/>
</dbReference>
<gene>
    <name evidence="2" type="ORF">ACAOBT_LOCUS22516</name>
</gene>
<sequence length="218" mass="24793">MKELNLSPEAIFLLDNATGHPLDLASNDNKISVLFLPPNCTPLIQPMDQHFIQAIKLFYRKKLFEKIVESLKDVNLRHVVFSLDEAWNHVGTDLITKSWSKIILPTDIPQGNVYDSDEEDIPLARLTRRIAEPEPKEIENKLEEIMDLGKKLDENLTNEEIEEWLGHDKAISDNLTKADIIQEIEDSGSDSDLDDDSVDMPRSFYLDRRLDAPGVGVS</sequence>
<dbReference type="GO" id="GO:0005634">
    <property type="term" value="C:nucleus"/>
    <property type="evidence" value="ECO:0007669"/>
    <property type="project" value="TreeGrafter"/>
</dbReference>
<evidence type="ECO:0000313" key="3">
    <source>
        <dbReference type="Proteomes" id="UP001152888"/>
    </source>
</evidence>
<protein>
    <recommendedName>
        <fullName evidence="1">DDE-1 domain-containing protein</fullName>
    </recommendedName>
</protein>
<dbReference type="Proteomes" id="UP001152888">
    <property type="component" value="Unassembled WGS sequence"/>
</dbReference>
<evidence type="ECO:0000313" key="2">
    <source>
        <dbReference type="EMBL" id="CAH1995279.1"/>
    </source>
</evidence>
<comment type="caution">
    <text evidence="2">The sequence shown here is derived from an EMBL/GenBank/DDBJ whole genome shotgun (WGS) entry which is preliminary data.</text>
</comment>
<accession>A0A9P0PQL8</accession>
<dbReference type="InterPro" id="IPR050863">
    <property type="entry name" value="CenT-Element_Derived"/>
</dbReference>
<dbReference type="GO" id="GO:0003677">
    <property type="term" value="F:DNA binding"/>
    <property type="evidence" value="ECO:0007669"/>
    <property type="project" value="TreeGrafter"/>
</dbReference>